<dbReference type="PANTHER" id="PTHR23035">
    <property type="entry name" value="CILIA- AND FLAGELLA-ASSOCIATED PROTEIN 97-RELATED"/>
    <property type="match status" value="1"/>
</dbReference>
<dbReference type="InterPro" id="IPR029488">
    <property type="entry name" value="Hmw/CFAP97"/>
</dbReference>
<comment type="similarity">
    <text evidence="1">Belongs to the CFAP97 family.</text>
</comment>
<dbReference type="AlphaFoldDB" id="A0A061QT19"/>
<protein>
    <submittedName>
        <fullName evidence="2">Uncharacterized protein</fullName>
    </submittedName>
</protein>
<gene>
    <name evidence="2" type="ORF">TSPGSL018_19693</name>
</gene>
<dbReference type="InterPro" id="IPR038791">
    <property type="entry name" value="Cfap97/Hemingway"/>
</dbReference>
<evidence type="ECO:0000256" key="1">
    <source>
        <dbReference type="ARBA" id="ARBA00008315"/>
    </source>
</evidence>
<dbReference type="EMBL" id="GBEZ01023053">
    <property type="protein sequence ID" value="JAC63812.1"/>
    <property type="molecule type" value="Transcribed_RNA"/>
</dbReference>
<reference evidence="2" key="1">
    <citation type="submission" date="2014-05" db="EMBL/GenBank/DDBJ databases">
        <title>The transcriptome of the halophilic microalga Tetraselmis sp. GSL018 isolated from the Great Salt Lake, Utah.</title>
        <authorList>
            <person name="Jinkerson R.E."/>
            <person name="D'Adamo S."/>
            <person name="Posewitz M.C."/>
        </authorList>
    </citation>
    <scope>NUCLEOTIDE SEQUENCE</scope>
    <source>
        <strain evidence="2">GSL018</strain>
    </source>
</reference>
<sequence length="233" mass="27385">MADRGRKAQPVANRLCSERWNSYVQKLHQKRLEETTGTPRRCQTRDDSFPETLKLHHLQHNAKKEQLRKERSFEIERENSILLSKLVRIQSRDLKSLYSPTGGRFVDQFPYRSTVQLKPGIRLDASQYPLLDCVERKLNQKSMNAGARQREQERIRLENQGLLGRLQAQPSIYSKQQLDRDWIQNQVYQSNIRSKEVQNLSIMLRRTAPTPPRAQHTGDIIRKERSESMLPDI</sequence>
<evidence type="ECO:0000313" key="2">
    <source>
        <dbReference type="EMBL" id="JAC63812.1"/>
    </source>
</evidence>
<dbReference type="Pfam" id="PF13879">
    <property type="entry name" value="Hmw_CFAP97"/>
    <property type="match status" value="1"/>
</dbReference>
<organism evidence="2">
    <name type="scientific">Tetraselmis sp. GSL018</name>
    <dbReference type="NCBI Taxonomy" id="582737"/>
    <lineage>
        <taxon>Eukaryota</taxon>
        <taxon>Viridiplantae</taxon>
        <taxon>Chlorophyta</taxon>
        <taxon>core chlorophytes</taxon>
        <taxon>Chlorodendrophyceae</taxon>
        <taxon>Chlorodendrales</taxon>
        <taxon>Chlorodendraceae</taxon>
        <taxon>Tetraselmis</taxon>
    </lineage>
</organism>
<accession>A0A061QT19</accession>
<dbReference type="PANTHER" id="PTHR23035:SF2">
    <property type="entry name" value="KIAA1430 HOMOLOGUE"/>
    <property type="match status" value="1"/>
</dbReference>
<name>A0A061QT19_9CHLO</name>
<proteinExistence type="inferred from homology"/>